<dbReference type="InterPro" id="IPR006989">
    <property type="entry name" value="NAB_co-repressor_dom"/>
</dbReference>
<dbReference type="FunFam" id="1.20.120.2010:FF:000001">
    <property type="entry name" value="NGFI-A-binding protein 1 isoform X1"/>
    <property type="match status" value="1"/>
</dbReference>
<sequence>MPRTLGELQLYRILQKANLLSYFDAFIQQGGDDVQQLCEAGEEEFLEIMALVGMASKPLHVRRLQKALRDWVTNPGLFNQPLTSLPVSSIPIYKLPEGSPTWLGISCASYDRGSGAREPHVKVPKCAAITCVQSPGPGKPDGAGSLALQGVGESRLWQGPHGTESEHSLSPADLGSPASPKESSEALDAAAALSVAECVERMAASLPRSDPGEVKELLKANKKLAKMIGHIFEMSDEDPRKEEEIRKYSAIYGRFDSKRKDGKHLTLHREPQLLTVNEAAAQLCVKDNALLTRRDELFALARQISREVTYKYTYRTTKSKCGERDELSPKRIKVEDGFPDFQDSVQTLFQQAKAKSEELAALGSQQPEKGVAKQMEFLCTAGRLRAAAAGREAAVRGAVRRQSSEEHSPTAWPPTAPTDKEKDP</sequence>
<evidence type="ECO:0000256" key="6">
    <source>
        <dbReference type="ARBA" id="ARBA00023163"/>
    </source>
</evidence>
<keyword evidence="5" id="KW-0805">Transcription regulation</keyword>
<evidence type="ECO:0000256" key="3">
    <source>
        <dbReference type="ARBA" id="ARBA00011364"/>
    </source>
</evidence>
<proteinExistence type="inferred from homology"/>
<evidence type="ECO:0008006" key="14">
    <source>
        <dbReference type="Google" id="ProtNLM"/>
    </source>
</evidence>
<evidence type="ECO:0000256" key="5">
    <source>
        <dbReference type="ARBA" id="ARBA00023015"/>
    </source>
</evidence>
<feature type="domain" description="Nab N-terminal" evidence="10">
    <location>
        <begin position="1"/>
        <end position="79"/>
    </location>
</feature>
<evidence type="ECO:0000259" key="9">
    <source>
        <dbReference type="Pfam" id="PF04902"/>
    </source>
</evidence>
<dbReference type="InterPro" id="IPR038398">
    <property type="entry name" value="NCD2_sf"/>
</dbReference>
<dbReference type="GO" id="GO:0045892">
    <property type="term" value="P:negative regulation of DNA-templated transcription"/>
    <property type="evidence" value="ECO:0007669"/>
    <property type="project" value="InterPro"/>
</dbReference>
<dbReference type="Proteomes" id="UP001177744">
    <property type="component" value="Unassembled WGS sequence"/>
</dbReference>
<name>A0AA40HSI1_CNENI</name>
<feature type="region of interest" description="Disordered" evidence="8">
    <location>
        <begin position="395"/>
        <end position="424"/>
    </location>
</feature>
<evidence type="ECO:0000256" key="4">
    <source>
        <dbReference type="ARBA" id="ARBA00022491"/>
    </source>
</evidence>
<keyword evidence="4" id="KW-0678">Repressor</keyword>
<dbReference type="AlphaFoldDB" id="A0AA40HSI1"/>
<comment type="similarity">
    <text evidence="2">Belongs to the NAB family.</text>
</comment>
<dbReference type="InterPro" id="IPR006986">
    <property type="entry name" value="Nab1_C"/>
</dbReference>
<dbReference type="PANTHER" id="PTHR12623">
    <property type="entry name" value="NGFI-A BINDING PROTEIN"/>
    <property type="match status" value="1"/>
</dbReference>
<dbReference type="Gene3D" id="1.20.120.2010">
    <property type="entry name" value="NAB conserved domain 2"/>
    <property type="match status" value="1"/>
</dbReference>
<evidence type="ECO:0000256" key="7">
    <source>
        <dbReference type="ARBA" id="ARBA00023242"/>
    </source>
</evidence>
<evidence type="ECO:0000256" key="8">
    <source>
        <dbReference type="SAM" id="MobiDB-lite"/>
    </source>
</evidence>
<gene>
    <name evidence="12" type="ORF">QTO34_002516</name>
</gene>
<organism evidence="12 13">
    <name type="scientific">Cnephaeus nilssonii</name>
    <name type="common">Northern bat</name>
    <name type="synonym">Eptesicus nilssonii</name>
    <dbReference type="NCBI Taxonomy" id="3371016"/>
    <lineage>
        <taxon>Eukaryota</taxon>
        <taxon>Metazoa</taxon>
        <taxon>Chordata</taxon>
        <taxon>Craniata</taxon>
        <taxon>Vertebrata</taxon>
        <taxon>Euteleostomi</taxon>
        <taxon>Mammalia</taxon>
        <taxon>Eutheria</taxon>
        <taxon>Laurasiatheria</taxon>
        <taxon>Chiroptera</taxon>
        <taxon>Yangochiroptera</taxon>
        <taxon>Vespertilionidae</taxon>
        <taxon>Cnephaeus</taxon>
    </lineage>
</organism>
<protein>
    <recommendedName>
        <fullName evidence="14">NGFI-A-binding protein 1</fullName>
    </recommendedName>
</protein>
<reference evidence="12" key="1">
    <citation type="submission" date="2023-06" db="EMBL/GenBank/DDBJ databases">
        <title>Reference genome for the Northern bat (Eptesicus nilssonii), a most northern bat species.</title>
        <authorList>
            <person name="Laine V.N."/>
            <person name="Pulliainen A.T."/>
            <person name="Lilley T.M."/>
        </authorList>
    </citation>
    <scope>NUCLEOTIDE SEQUENCE</scope>
    <source>
        <strain evidence="12">BLF_Eptnil</strain>
        <tissue evidence="12">Kidney</tissue>
    </source>
</reference>
<evidence type="ECO:0000256" key="1">
    <source>
        <dbReference type="ARBA" id="ARBA00004123"/>
    </source>
</evidence>
<feature type="region of interest" description="Disordered" evidence="8">
    <location>
        <begin position="155"/>
        <end position="186"/>
    </location>
</feature>
<keyword evidence="13" id="KW-1185">Reference proteome</keyword>
<dbReference type="Pfam" id="PF04904">
    <property type="entry name" value="SAM_NCD1"/>
    <property type="match status" value="1"/>
</dbReference>
<evidence type="ECO:0000259" key="10">
    <source>
        <dbReference type="Pfam" id="PF04904"/>
    </source>
</evidence>
<evidence type="ECO:0000313" key="12">
    <source>
        <dbReference type="EMBL" id="KAK1336487.1"/>
    </source>
</evidence>
<feature type="domain" description="NAB co-repressor" evidence="11">
    <location>
        <begin position="187"/>
        <end position="317"/>
    </location>
</feature>
<keyword evidence="6" id="KW-0804">Transcription</keyword>
<comment type="subunit">
    <text evidence="3">Homomultimers may associate with EGR1 bound to DNA.</text>
</comment>
<dbReference type="InterPro" id="IPR039040">
    <property type="entry name" value="NAB_fam"/>
</dbReference>
<evidence type="ECO:0000259" key="11">
    <source>
        <dbReference type="Pfam" id="PF04905"/>
    </source>
</evidence>
<dbReference type="PANTHER" id="PTHR12623:SF9">
    <property type="entry name" value="NGFI-A-BINDING PROTEIN 1"/>
    <property type="match status" value="1"/>
</dbReference>
<dbReference type="Pfam" id="PF04902">
    <property type="entry name" value="Nab1"/>
    <property type="match status" value="1"/>
</dbReference>
<dbReference type="GO" id="GO:0005634">
    <property type="term" value="C:nucleus"/>
    <property type="evidence" value="ECO:0007669"/>
    <property type="project" value="UniProtKB-SubCell"/>
</dbReference>
<comment type="caution">
    <text evidence="12">The sequence shown here is derived from an EMBL/GenBank/DDBJ whole genome shotgun (WGS) entry which is preliminary data.</text>
</comment>
<accession>A0AA40HSI1</accession>
<dbReference type="InterPro" id="IPR006988">
    <property type="entry name" value="Nab_N"/>
</dbReference>
<dbReference type="EMBL" id="JAULJE010000012">
    <property type="protein sequence ID" value="KAK1336487.1"/>
    <property type="molecule type" value="Genomic_DNA"/>
</dbReference>
<evidence type="ECO:0000313" key="13">
    <source>
        <dbReference type="Proteomes" id="UP001177744"/>
    </source>
</evidence>
<dbReference type="Pfam" id="PF04905">
    <property type="entry name" value="NCD2"/>
    <property type="match status" value="1"/>
</dbReference>
<keyword evidence="7" id="KW-0539">Nucleus</keyword>
<dbReference type="GO" id="GO:0003712">
    <property type="term" value="F:transcription coregulator activity"/>
    <property type="evidence" value="ECO:0007669"/>
    <property type="project" value="InterPro"/>
</dbReference>
<feature type="domain" description="Nab1 C-terminal" evidence="9">
    <location>
        <begin position="322"/>
        <end position="411"/>
    </location>
</feature>
<comment type="subcellular location">
    <subcellularLocation>
        <location evidence="1">Nucleus</location>
    </subcellularLocation>
</comment>
<evidence type="ECO:0000256" key="2">
    <source>
        <dbReference type="ARBA" id="ARBA00008864"/>
    </source>
</evidence>